<dbReference type="EMBL" id="JABFOF010000008">
    <property type="protein sequence ID" value="KAG2384474.1"/>
    <property type="molecule type" value="Genomic_DNA"/>
</dbReference>
<name>A0A8T0JVB1_PHAAN</name>
<evidence type="ECO:0000313" key="2">
    <source>
        <dbReference type="EMBL" id="KAG2384474.1"/>
    </source>
</evidence>
<gene>
    <name evidence="2" type="ORF">HKW66_Vig0147620</name>
</gene>
<evidence type="ECO:0000313" key="3">
    <source>
        <dbReference type="Proteomes" id="UP000743370"/>
    </source>
</evidence>
<sequence length="140" mass="15897">MKAVTSKREMMRGTTKCSVREKTSTTTKSEINVMEENSASKIVKFSDTEDPLDERDVLHINLVEYDVKDPIGEQDSLSVNPTKKDVEHLFSERDLLHVNLVELLGGQSQLNQSLLSNTEKAKEFEAKKLDKIEKTEKIDT</sequence>
<feature type="compositionally biased region" description="Basic and acidic residues" evidence="1">
    <location>
        <begin position="1"/>
        <end position="11"/>
    </location>
</feature>
<proteinExistence type="predicted"/>
<organism evidence="2 3">
    <name type="scientific">Phaseolus angularis</name>
    <name type="common">Azuki bean</name>
    <name type="synonym">Vigna angularis</name>
    <dbReference type="NCBI Taxonomy" id="3914"/>
    <lineage>
        <taxon>Eukaryota</taxon>
        <taxon>Viridiplantae</taxon>
        <taxon>Streptophyta</taxon>
        <taxon>Embryophyta</taxon>
        <taxon>Tracheophyta</taxon>
        <taxon>Spermatophyta</taxon>
        <taxon>Magnoliopsida</taxon>
        <taxon>eudicotyledons</taxon>
        <taxon>Gunneridae</taxon>
        <taxon>Pentapetalae</taxon>
        <taxon>rosids</taxon>
        <taxon>fabids</taxon>
        <taxon>Fabales</taxon>
        <taxon>Fabaceae</taxon>
        <taxon>Papilionoideae</taxon>
        <taxon>50 kb inversion clade</taxon>
        <taxon>NPAAA clade</taxon>
        <taxon>indigoferoid/millettioid clade</taxon>
        <taxon>Phaseoleae</taxon>
        <taxon>Vigna</taxon>
    </lineage>
</organism>
<evidence type="ECO:0000256" key="1">
    <source>
        <dbReference type="SAM" id="MobiDB-lite"/>
    </source>
</evidence>
<dbReference type="AlphaFoldDB" id="A0A8T0JVB1"/>
<protein>
    <submittedName>
        <fullName evidence="2">Uncharacterized protein</fullName>
    </submittedName>
</protein>
<comment type="caution">
    <text evidence="2">The sequence shown here is derived from an EMBL/GenBank/DDBJ whole genome shotgun (WGS) entry which is preliminary data.</text>
</comment>
<dbReference type="Proteomes" id="UP000743370">
    <property type="component" value="Unassembled WGS sequence"/>
</dbReference>
<accession>A0A8T0JVB1</accession>
<reference evidence="2 3" key="1">
    <citation type="submission" date="2020-05" db="EMBL/GenBank/DDBJ databases">
        <title>Vigna angularis (adzuki bean) Var. LongXiaoDou No. 4 denovo assembly.</title>
        <authorList>
            <person name="Xiang H."/>
        </authorList>
    </citation>
    <scope>NUCLEOTIDE SEQUENCE [LARGE SCALE GENOMIC DNA]</scope>
    <source>
        <tissue evidence="2">Leaf</tissue>
    </source>
</reference>
<feature type="region of interest" description="Disordered" evidence="1">
    <location>
        <begin position="1"/>
        <end position="27"/>
    </location>
</feature>